<proteinExistence type="predicted"/>
<keyword evidence="2" id="KW-1185">Reference proteome</keyword>
<protein>
    <submittedName>
        <fullName evidence="1">Uncharacterized protein</fullName>
    </submittedName>
</protein>
<name>A0ACC3ME45_9PEZI</name>
<reference evidence="1" key="1">
    <citation type="submission" date="2023-07" db="EMBL/GenBank/DDBJ databases">
        <title>Black Yeasts Isolated from many extreme environments.</title>
        <authorList>
            <person name="Coleine C."/>
            <person name="Stajich J.E."/>
            <person name="Selbmann L."/>
        </authorList>
    </citation>
    <scope>NUCLEOTIDE SEQUENCE</scope>
    <source>
        <strain evidence="1">CCFEE 5714</strain>
    </source>
</reference>
<accession>A0ACC3ME45</accession>
<dbReference type="Proteomes" id="UP001281147">
    <property type="component" value="Unassembled WGS sequence"/>
</dbReference>
<evidence type="ECO:0000313" key="2">
    <source>
        <dbReference type="Proteomes" id="UP001281147"/>
    </source>
</evidence>
<gene>
    <name evidence="1" type="ORF">LTR37_019539</name>
</gene>
<comment type="caution">
    <text evidence="1">The sequence shown here is derived from an EMBL/GenBank/DDBJ whole genome shotgun (WGS) entry which is preliminary data.</text>
</comment>
<sequence>MSDRATKRRSARKLRERKHSIYYEPESDEDLNVEESDGAQDFGAEPREPEPEPQRPTKRRKVDRRAKPQTRSKAKRSRPESGKPRGPKKRKHPWSKQLATPFKQKEKKLEFKGRSDGRIPAWTSLPIEILRDVFIFASRPIHEQTTTASANATWLMRSARTCRAFAVPALEAYYQAPSLLTNLQPHHLLELLLMPKEKTYIDYRVKVRSLEIDVRRLAYAATGKHRLDLGLLVQGMPQLRHFEILHPVDTPPYRVLNIQRWTYPTNLIQALETSGTKLKSWRWNRDMIPSTGPMDIYTYVSQAHTSKSFEYLERLVVCGFDVHDSSMPPSSEDSASLDASPRAPRLASLVSELRYLKDVTFVSCDLVMEHFLEYLPQTLERLELSNCLEVTSDMLRNYFAISGTHLRELVLNYNPALSLEFLPYLKALCPRLEVLKMDLTYYSERYNYNDAWAMYDQLLTEDEVPTWPVKLRHLELVNLQKWTAQAAQTLFRSLVDDAKDLLDLRHLVIQAHINIPWRDRAGFRDQWIERLNRVYLRNDENPSPHLGSLRQFRLWKEERAEAHAFAGSPDPKSDDEPRTRRRLSHVRVTPRKSSADVELYEDSEPSTQNSRPAARRSTRVAQRTESRNVSTAAEESSSSDSEEQGEGDWRKHLEAFIQGLCQVVDIRIDNQRPRENQYTEANFLDSEPSGDEDWHSGAELSDDGAFMNNRLDLTQVEALGDVLSATTEQQRLLSVRGTTNALARRYEDWRQQLLFARGELEALIDFSEDQHFDESPADLCASVAHQVHQLRRMLQAHCQNAVKGELLRNGISIALLGAPNAGKSSLLNCIVGREAAIVSEEAGTTRDVVEAGLDLGGYFCRVGDTAGLRKAKQNAMLGQQPDEVIGQIEKEGMRRAKERAAESDVVLAVLSFEKTSDAYKLLLDPEVIAPAASFIREKDNVTVVINKSDHVSDTTMREGAVRAVMEALPGIGRHRIHLISCKDANAGIPNVQQQGKRLGLDNIQVFLQGLIRQFGAMTAAVTPDFADAADDPSIWQESLGASERHRLLLDNCVAYLEAFLMDVGSLATSESDNDHENEEPDIVVAAEHLRAAADCLAKITGKGEAGDVDEVLGVVFEKFCVGK</sequence>
<evidence type="ECO:0000313" key="1">
    <source>
        <dbReference type="EMBL" id="KAK3686702.1"/>
    </source>
</evidence>
<organism evidence="1 2">
    <name type="scientific">Vermiconidia calcicola</name>
    <dbReference type="NCBI Taxonomy" id="1690605"/>
    <lineage>
        <taxon>Eukaryota</taxon>
        <taxon>Fungi</taxon>
        <taxon>Dikarya</taxon>
        <taxon>Ascomycota</taxon>
        <taxon>Pezizomycotina</taxon>
        <taxon>Dothideomycetes</taxon>
        <taxon>Dothideomycetidae</taxon>
        <taxon>Mycosphaerellales</taxon>
        <taxon>Extremaceae</taxon>
        <taxon>Vermiconidia</taxon>
    </lineage>
</organism>
<dbReference type="EMBL" id="JAUTXU010000306">
    <property type="protein sequence ID" value="KAK3686702.1"/>
    <property type="molecule type" value="Genomic_DNA"/>
</dbReference>